<dbReference type="Pfam" id="PF07969">
    <property type="entry name" value="Amidohydro_3"/>
    <property type="match status" value="1"/>
</dbReference>
<evidence type="ECO:0000256" key="1">
    <source>
        <dbReference type="ARBA" id="ARBA00022801"/>
    </source>
</evidence>
<organism evidence="3 4">
    <name type="scientific">Pontivivens marinum</name>
    <dbReference type="NCBI Taxonomy" id="1690039"/>
    <lineage>
        <taxon>Bacteria</taxon>
        <taxon>Pseudomonadati</taxon>
        <taxon>Pseudomonadota</taxon>
        <taxon>Alphaproteobacteria</taxon>
        <taxon>Rhodobacterales</taxon>
        <taxon>Paracoccaceae</taxon>
        <taxon>Pontivivens</taxon>
    </lineage>
</organism>
<dbReference type="GO" id="GO:0008448">
    <property type="term" value="F:N-acetylglucosamine-6-phosphate deacetylase activity"/>
    <property type="evidence" value="ECO:0007669"/>
    <property type="project" value="TreeGrafter"/>
</dbReference>
<gene>
    <name evidence="3" type="ORF">SAMN06273572_101685</name>
</gene>
<dbReference type="PANTHER" id="PTHR11113">
    <property type="entry name" value="N-ACETYLGLUCOSAMINE-6-PHOSPHATE DEACETYLASE"/>
    <property type="match status" value="1"/>
</dbReference>
<sequence length="320" mass="33926">MFDALTGQLMTNAHHLAPDLRLNGARVLLDDRFEDTSISLSSGLICRDGGRPVDLSGCVLLPGIIDLHIGATDRPLPVLSAQLTAAGTTTAYLAQPWGWQGGACIPDTARTLATALAAWTGGIDLRMQLRVEVQMNAEFNAIARFVRAARVGYVMLLPNQRAHSSQGYMANVSVAQLIAELPPVRLGLHGAADAAMRDMGVSIVEFPTDAPANGDIVLSAATVMQGRGAACVVMASGYDNHTPLDVVRHLVAQGMPLPQAWHLVSAGPARVMGVADRGQIAVGRRSDLVVLDQRDLSLVATVARGRPVWIRPDMVDRLAG</sequence>
<evidence type="ECO:0000259" key="2">
    <source>
        <dbReference type="Pfam" id="PF07969"/>
    </source>
</evidence>
<dbReference type="SUPFAM" id="SSF51338">
    <property type="entry name" value="Composite domain of metallo-dependent hydrolases"/>
    <property type="match status" value="1"/>
</dbReference>
<keyword evidence="1" id="KW-0378">Hydrolase</keyword>
<protein>
    <submittedName>
        <fullName evidence="3">Alpha-D-ribose 1-methylphosphonate 5-triphosphate diphosphatase</fullName>
    </submittedName>
</protein>
<name>A0A2C9CN68_9RHOB</name>
<dbReference type="Gene3D" id="3.20.20.140">
    <property type="entry name" value="Metal-dependent hydrolases"/>
    <property type="match status" value="1"/>
</dbReference>
<proteinExistence type="predicted"/>
<dbReference type="InterPro" id="IPR011059">
    <property type="entry name" value="Metal-dep_hydrolase_composite"/>
</dbReference>
<dbReference type="PANTHER" id="PTHR11113:SF14">
    <property type="entry name" value="N-ACETYLGLUCOSAMINE-6-PHOSPHATE DEACETYLASE"/>
    <property type="match status" value="1"/>
</dbReference>
<accession>A0A2C9CN68</accession>
<dbReference type="EMBL" id="OCTN01000001">
    <property type="protein sequence ID" value="SOH92836.1"/>
    <property type="molecule type" value="Genomic_DNA"/>
</dbReference>
<reference evidence="4" key="1">
    <citation type="submission" date="2017-09" db="EMBL/GenBank/DDBJ databases">
        <authorList>
            <person name="Varghese N."/>
            <person name="Submissions S."/>
        </authorList>
    </citation>
    <scope>NUCLEOTIDE SEQUENCE [LARGE SCALE GENOMIC DNA]</scope>
    <source>
        <strain evidence="4">C7</strain>
    </source>
</reference>
<evidence type="ECO:0000313" key="4">
    <source>
        <dbReference type="Proteomes" id="UP000220034"/>
    </source>
</evidence>
<feature type="domain" description="Amidohydrolase 3" evidence="2">
    <location>
        <begin position="253"/>
        <end position="299"/>
    </location>
</feature>
<dbReference type="AlphaFoldDB" id="A0A2C9CN68"/>
<dbReference type="GO" id="GO:0006046">
    <property type="term" value="P:N-acetylglucosamine catabolic process"/>
    <property type="evidence" value="ECO:0007669"/>
    <property type="project" value="TreeGrafter"/>
</dbReference>
<dbReference type="InterPro" id="IPR013108">
    <property type="entry name" value="Amidohydro_3"/>
</dbReference>
<dbReference type="Gene3D" id="2.30.40.10">
    <property type="entry name" value="Urease, subunit C, domain 1"/>
    <property type="match status" value="1"/>
</dbReference>
<keyword evidence="4" id="KW-1185">Reference proteome</keyword>
<dbReference type="Proteomes" id="UP000220034">
    <property type="component" value="Unassembled WGS sequence"/>
</dbReference>
<evidence type="ECO:0000313" key="3">
    <source>
        <dbReference type="EMBL" id="SOH92836.1"/>
    </source>
</evidence>